<name>A0AA88L3X3_ARTSF</name>
<dbReference type="GO" id="GO:0005673">
    <property type="term" value="C:transcription factor TFIIE complex"/>
    <property type="evidence" value="ECO:0007669"/>
    <property type="project" value="TreeGrafter"/>
</dbReference>
<dbReference type="PROSITE" id="PS51344">
    <property type="entry name" value="HTH_TFE_IIE"/>
    <property type="match status" value="1"/>
</dbReference>
<dbReference type="SUPFAM" id="SSF57783">
    <property type="entry name" value="Zinc beta-ribbon"/>
    <property type="match status" value="1"/>
</dbReference>
<feature type="domain" description="HTH TFE/IIEalpha-type" evidence="4">
    <location>
        <begin position="13"/>
        <end position="103"/>
    </location>
</feature>
<comment type="similarity">
    <text evidence="1">Belongs to the TFIIE alpha subunit family.</text>
</comment>
<dbReference type="SMART" id="SM00531">
    <property type="entry name" value="TFIIE"/>
    <property type="match status" value="1"/>
</dbReference>
<evidence type="ECO:0000313" key="6">
    <source>
        <dbReference type="Proteomes" id="UP001187531"/>
    </source>
</evidence>
<dbReference type="InterPro" id="IPR024550">
    <property type="entry name" value="TFIIEa/SarR/Rpc3_HTH_dom"/>
</dbReference>
<organism evidence="5 6">
    <name type="scientific">Artemia franciscana</name>
    <name type="common">Brine shrimp</name>
    <name type="synonym">Artemia sanfranciscana</name>
    <dbReference type="NCBI Taxonomy" id="6661"/>
    <lineage>
        <taxon>Eukaryota</taxon>
        <taxon>Metazoa</taxon>
        <taxon>Ecdysozoa</taxon>
        <taxon>Arthropoda</taxon>
        <taxon>Crustacea</taxon>
        <taxon>Branchiopoda</taxon>
        <taxon>Anostraca</taxon>
        <taxon>Artemiidae</taxon>
        <taxon>Artemia</taxon>
    </lineage>
</organism>
<protein>
    <recommendedName>
        <fullName evidence="4">HTH TFE/IIEalpha-type domain-containing protein</fullName>
    </recommendedName>
</protein>
<evidence type="ECO:0000256" key="3">
    <source>
        <dbReference type="ARBA" id="ARBA00023163"/>
    </source>
</evidence>
<keyword evidence="3" id="KW-0804">Transcription</keyword>
<reference evidence="5" key="1">
    <citation type="submission" date="2023-07" db="EMBL/GenBank/DDBJ databases">
        <title>Chromosome-level genome assembly of Artemia franciscana.</title>
        <authorList>
            <person name="Jo E."/>
        </authorList>
    </citation>
    <scope>NUCLEOTIDE SEQUENCE</scope>
    <source>
        <tissue evidence="5">Whole body</tissue>
    </source>
</reference>
<proteinExistence type="inferred from homology"/>
<dbReference type="InterPro" id="IPR021600">
    <property type="entry name" value="TFIIE_asu_C"/>
</dbReference>
<dbReference type="InterPro" id="IPR039997">
    <property type="entry name" value="TFE"/>
</dbReference>
<evidence type="ECO:0000313" key="5">
    <source>
        <dbReference type="EMBL" id="KAK2715797.1"/>
    </source>
</evidence>
<dbReference type="EMBL" id="JAVRJZ010000012">
    <property type="protein sequence ID" value="KAK2715797.1"/>
    <property type="molecule type" value="Genomic_DNA"/>
</dbReference>
<dbReference type="InterPro" id="IPR017919">
    <property type="entry name" value="TFIIE/TFIIEa_HTH"/>
</dbReference>
<keyword evidence="6" id="KW-1185">Reference proteome</keyword>
<evidence type="ECO:0000256" key="1">
    <source>
        <dbReference type="ARBA" id="ARBA00008947"/>
    </source>
</evidence>
<accession>A0AA88L3X3</accession>
<dbReference type="PANTHER" id="PTHR13097:SF7">
    <property type="entry name" value="GENERAL TRANSCRIPTION FACTOR IIE SUBUNIT 1"/>
    <property type="match status" value="1"/>
</dbReference>
<keyword evidence="2" id="KW-0805">Transcription regulation</keyword>
<comment type="caution">
    <text evidence="5">The sequence shown here is derived from an EMBL/GenBank/DDBJ whole genome shotgun (WGS) entry which is preliminary data.</text>
</comment>
<dbReference type="Pfam" id="PF02002">
    <property type="entry name" value="TFIIE_alpha"/>
    <property type="match status" value="1"/>
</dbReference>
<dbReference type="GO" id="GO:0006367">
    <property type="term" value="P:transcription initiation at RNA polymerase II promoter"/>
    <property type="evidence" value="ECO:0007669"/>
    <property type="project" value="InterPro"/>
</dbReference>
<evidence type="ECO:0000259" key="4">
    <source>
        <dbReference type="PROSITE" id="PS51344"/>
    </source>
</evidence>
<evidence type="ECO:0000256" key="2">
    <source>
        <dbReference type="ARBA" id="ARBA00023015"/>
    </source>
</evidence>
<dbReference type="InterPro" id="IPR013083">
    <property type="entry name" value="Znf_RING/FYVE/PHD"/>
</dbReference>
<dbReference type="PANTHER" id="PTHR13097">
    <property type="entry name" value="TRANSCRIPTION INITIATION FACTOR IIE, ALPHA SUBUNIT"/>
    <property type="match status" value="1"/>
</dbReference>
<dbReference type="Gene3D" id="3.30.40.10">
    <property type="entry name" value="Zinc/RING finger domain, C3HC4 (zinc finger)"/>
    <property type="match status" value="1"/>
</dbReference>
<dbReference type="InterPro" id="IPR002853">
    <property type="entry name" value="TFIIE_asu"/>
</dbReference>
<dbReference type="Proteomes" id="UP001187531">
    <property type="component" value="Unassembled WGS sequence"/>
</dbReference>
<sequence length="442" mass="49955">MEDQFITEVPSGLKQLVRLVSRGFYQIEDRLILDMLIRNPCMKETDLAALLRFDVKMLKSRINTLKNDKIVQIRMRSETGPDGKAIKCNYYFINYKSFVNVVKYKLDHMRRKMETAEMDATRRSRYKCVSVACGNIFDDLQIDRLRNPDTSDIDRLLICSNCHSTVEEDESAINRQDGRMVLKRYNEQIEPIWHLLQQVENIKLDPKILEPEPSDITAINRALDKTKGIKREEPVAAWTEIGAKPGIIEESRLEIRIGDDAEAKTGEKKKKEQPIWMTGSTIRTEESIAVESLVASTPEMISADTSIRSSDIMSVLLQHEKKTEGATNLGASLSDSAKALKEISDEEYSFGAVDEDSRLSFGFSAKVPTSILLGEAVDGDDIADVIEVMETDDEDEEAPTVFANGKAYIITEIDEGKIALMSASEKEAYVQAYQDYYSVEDE</sequence>
<dbReference type="AlphaFoldDB" id="A0AA88L3X3"/>
<gene>
    <name evidence="5" type="ORF">QYM36_010385</name>
</gene>
<dbReference type="Gene3D" id="6.10.140.1250">
    <property type="match status" value="1"/>
</dbReference>
<dbReference type="Pfam" id="PF11521">
    <property type="entry name" value="TFIIE-A_C"/>
    <property type="match status" value="1"/>
</dbReference>